<keyword evidence="1" id="KW-0812">Transmembrane</keyword>
<protein>
    <submittedName>
        <fullName evidence="2">Uncharacterized protein</fullName>
    </submittedName>
</protein>
<dbReference type="EMBL" id="BKCJ010184337">
    <property type="protein sequence ID" value="GEY50665.1"/>
    <property type="molecule type" value="Genomic_DNA"/>
</dbReference>
<keyword evidence="1" id="KW-1133">Transmembrane helix</keyword>
<accession>A0A699HP38</accession>
<name>A0A699HP38_TANCI</name>
<proteinExistence type="predicted"/>
<sequence length="114" mass="12904">MCRPIGLERSDSWDRAQGHMGWSGEVDGTVQVEVRCTGVAVGRMVFGREKRFGALFRVRLTLLVPGLLIFTFDGFGFDLWAEIVLEFGFFDKWSFNIDLFDEKLLSDPALSCGF</sequence>
<feature type="transmembrane region" description="Helical" evidence="1">
    <location>
        <begin position="52"/>
        <end position="72"/>
    </location>
</feature>
<evidence type="ECO:0000256" key="1">
    <source>
        <dbReference type="SAM" id="Phobius"/>
    </source>
</evidence>
<gene>
    <name evidence="2" type="ORF">Tci_422639</name>
</gene>
<comment type="caution">
    <text evidence="2">The sequence shown here is derived from an EMBL/GenBank/DDBJ whole genome shotgun (WGS) entry which is preliminary data.</text>
</comment>
<organism evidence="2">
    <name type="scientific">Tanacetum cinerariifolium</name>
    <name type="common">Dalmatian daisy</name>
    <name type="synonym">Chrysanthemum cinerariifolium</name>
    <dbReference type="NCBI Taxonomy" id="118510"/>
    <lineage>
        <taxon>Eukaryota</taxon>
        <taxon>Viridiplantae</taxon>
        <taxon>Streptophyta</taxon>
        <taxon>Embryophyta</taxon>
        <taxon>Tracheophyta</taxon>
        <taxon>Spermatophyta</taxon>
        <taxon>Magnoliopsida</taxon>
        <taxon>eudicotyledons</taxon>
        <taxon>Gunneridae</taxon>
        <taxon>Pentapetalae</taxon>
        <taxon>asterids</taxon>
        <taxon>campanulids</taxon>
        <taxon>Asterales</taxon>
        <taxon>Asteraceae</taxon>
        <taxon>Asteroideae</taxon>
        <taxon>Anthemideae</taxon>
        <taxon>Anthemidinae</taxon>
        <taxon>Tanacetum</taxon>
    </lineage>
</organism>
<evidence type="ECO:0000313" key="2">
    <source>
        <dbReference type="EMBL" id="GEY50665.1"/>
    </source>
</evidence>
<dbReference type="AlphaFoldDB" id="A0A699HP38"/>
<keyword evidence="1" id="KW-0472">Membrane</keyword>
<reference evidence="2" key="1">
    <citation type="journal article" date="2019" name="Sci. Rep.">
        <title>Draft genome of Tanacetum cinerariifolium, the natural source of mosquito coil.</title>
        <authorList>
            <person name="Yamashiro T."/>
            <person name="Shiraishi A."/>
            <person name="Satake H."/>
            <person name="Nakayama K."/>
        </authorList>
    </citation>
    <scope>NUCLEOTIDE SEQUENCE</scope>
</reference>